<dbReference type="GO" id="GO:0016301">
    <property type="term" value="F:kinase activity"/>
    <property type="evidence" value="ECO:0007669"/>
    <property type="project" value="UniProtKB-KW"/>
</dbReference>
<protein>
    <submittedName>
        <fullName evidence="2">Glucokinase</fullName>
    </submittedName>
</protein>
<dbReference type="PANTHER" id="PTHR18964">
    <property type="entry name" value="ROK (REPRESSOR, ORF, KINASE) FAMILY"/>
    <property type="match status" value="1"/>
</dbReference>
<keyword evidence="2" id="KW-0808">Transferase</keyword>
<dbReference type="InterPro" id="IPR043129">
    <property type="entry name" value="ATPase_NBD"/>
</dbReference>
<dbReference type="Pfam" id="PF00480">
    <property type="entry name" value="ROK"/>
    <property type="match status" value="2"/>
</dbReference>
<reference evidence="3" key="1">
    <citation type="submission" date="2017-06" db="EMBL/GenBank/DDBJ databases">
        <authorList>
            <person name="Varghese N."/>
            <person name="Submissions S."/>
        </authorList>
    </citation>
    <scope>NUCLEOTIDE SEQUENCE [LARGE SCALE GENOMIC DNA]</scope>
    <source>
        <strain evidence="3">NKM1</strain>
    </source>
</reference>
<dbReference type="Proteomes" id="UP000198432">
    <property type="component" value="Unassembled WGS sequence"/>
</dbReference>
<evidence type="ECO:0000313" key="2">
    <source>
        <dbReference type="EMBL" id="SNS69109.1"/>
    </source>
</evidence>
<keyword evidence="3" id="KW-1185">Reference proteome</keyword>
<dbReference type="Gene3D" id="3.30.420.40">
    <property type="match status" value="2"/>
</dbReference>
<dbReference type="EMBL" id="FZOQ01000011">
    <property type="protein sequence ID" value="SNS69109.1"/>
    <property type="molecule type" value="Genomic_DNA"/>
</dbReference>
<dbReference type="AlphaFoldDB" id="A0A239GIZ3"/>
<keyword evidence="2" id="KW-0418">Kinase</keyword>
<evidence type="ECO:0000256" key="1">
    <source>
        <dbReference type="ARBA" id="ARBA00006479"/>
    </source>
</evidence>
<organism evidence="2 3">
    <name type="scientific">Pontibacter ummariensis</name>
    <dbReference type="NCBI Taxonomy" id="1610492"/>
    <lineage>
        <taxon>Bacteria</taxon>
        <taxon>Pseudomonadati</taxon>
        <taxon>Bacteroidota</taxon>
        <taxon>Cytophagia</taxon>
        <taxon>Cytophagales</taxon>
        <taxon>Hymenobacteraceae</taxon>
        <taxon>Pontibacter</taxon>
    </lineage>
</organism>
<dbReference type="PANTHER" id="PTHR18964:SF149">
    <property type="entry name" value="BIFUNCTIONAL UDP-N-ACETYLGLUCOSAMINE 2-EPIMERASE_N-ACETYLMANNOSAMINE KINASE"/>
    <property type="match status" value="1"/>
</dbReference>
<dbReference type="InterPro" id="IPR000600">
    <property type="entry name" value="ROK"/>
</dbReference>
<proteinExistence type="inferred from homology"/>
<dbReference type="SUPFAM" id="SSF53067">
    <property type="entry name" value="Actin-like ATPase domain"/>
    <property type="match status" value="1"/>
</dbReference>
<gene>
    <name evidence="2" type="ORF">SAMN06296052_11189</name>
</gene>
<comment type="similarity">
    <text evidence="1">Belongs to the ROK (NagC/XylR) family.</text>
</comment>
<accession>A0A239GIZ3</accession>
<sequence length="288" mass="30674">MSEVRVIGADIGGTHITAAAVNLLPGTVHERSSTRKAVLANGAKEEIISTWAQAIREAAGGKVVAGMRLGIAMPGPFDYAQGISLMQNQDKYDALYMLDVKDLLALELQLEPAHIRFLNDAACFLQGEVFGGAAKGAARAIGLTLGTGLGSAKYQDGLAADAALWCAPFKDGVAEEYISARWLIRRYQELTGQKVRNVKEMVGKVSAESKVLQAFQEFGQHLGEFLLSFIGEAESEVVVIGGNIANSLDLFRPAMEQALAENGIIIPIKQAQLGEYAALIGAASLWKA</sequence>
<evidence type="ECO:0000313" key="3">
    <source>
        <dbReference type="Proteomes" id="UP000198432"/>
    </source>
</evidence>
<name>A0A239GIZ3_9BACT</name>